<name>A0A845ARR8_9SPHN</name>
<accession>A0A845ARR8</accession>
<protein>
    <submittedName>
        <fullName evidence="2">DUF11 domain-containing protein</fullName>
    </submittedName>
</protein>
<evidence type="ECO:0000313" key="2">
    <source>
        <dbReference type="EMBL" id="MXP32179.1"/>
    </source>
</evidence>
<dbReference type="Proteomes" id="UP000446786">
    <property type="component" value="Unassembled WGS sequence"/>
</dbReference>
<dbReference type="AlphaFoldDB" id="A0A845ARR8"/>
<keyword evidence="3" id="KW-1185">Reference proteome</keyword>
<proteinExistence type="predicted"/>
<dbReference type="InterPro" id="IPR047589">
    <property type="entry name" value="DUF11_rpt"/>
</dbReference>
<organism evidence="2 3">
    <name type="scientific">Parerythrobacter jejuensis</name>
    <dbReference type="NCBI Taxonomy" id="795812"/>
    <lineage>
        <taxon>Bacteria</taxon>
        <taxon>Pseudomonadati</taxon>
        <taxon>Pseudomonadota</taxon>
        <taxon>Alphaproteobacteria</taxon>
        <taxon>Sphingomonadales</taxon>
        <taxon>Erythrobacteraceae</taxon>
        <taxon>Parerythrobacter</taxon>
    </lineage>
</organism>
<dbReference type="NCBIfam" id="TIGR01451">
    <property type="entry name" value="B_ant_repeat"/>
    <property type="match status" value="1"/>
</dbReference>
<sequence>MQMFKKNLAALFGSFAFALSAMAVPAHAQSPVQLSGDVKVEKTTTDESGATKTEYVAPDVVVPGDRLLFTTTFTNSGTEPVENFVVNNPLPAAVRLVDDADPDLTVSVDGGTTFGKLTELSVASEGGVSRNAQAADVTHIRWTLAVVNPGESGRLEYPAIIR</sequence>
<feature type="chain" id="PRO_5032560772" evidence="1">
    <location>
        <begin position="29"/>
        <end position="162"/>
    </location>
</feature>
<comment type="caution">
    <text evidence="2">The sequence shown here is derived from an EMBL/GenBank/DDBJ whole genome shotgun (WGS) entry which is preliminary data.</text>
</comment>
<evidence type="ECO:0000256" key="1">
    <source>
        <dbReference type="SAM" id="SignalP"/>
    </source>
</evidence>
<feature type="signal peptide" evidence="1">
    <location>
        <begin position="1"/>
        <end position="28"/>
    </location>
</feature>
<reference evidence="2 3" key="1">
    <citation type="submission" date="2019-12" db="EMBL/GenBank/DDBJ databases">
        <title>Genomic-based taxomic classification of the family Erythrobacteraceae.</title>
        <authorList>
            <person name="Xu L."/>
        </authorList>
    </citation>
    <scope>NUCLEOTIDE SEQUENCE [LARGE SCALE GENOMIC DNA]</scope>
    <source>
        <strain evidence="2 3">JCM 16677</strain>
    </source>
</reference>
<dbReference type="EMBL" id="WTYE01000001">
    <property type="protein sequence ID" value="MXP32179.1"/>
    <property type="molecule type" value="Genomic_DNA"/>
</dbReference>
<evidence type="ECO:0000313" key="3">
    <source>
        <dbReference type="Proteomes" id="UP000446786"/>
    </source>
</evidence>
<keyword evidence="1" id="KW-0732">Signal</keyword>
<gene>
    <name evidence="2" type="ORF">GRI94_10140</name>
</gene>
<dbReference type="OrthoDB" id="7428387at2"/>